<dbReference type="OrthoDB" id="7866622at2"/>
<protein>
    <submittedName>
        <fullName evidence="2">Uncharacterized protein</fullName>
    </submittedName>
</protein>
<proteinExistence type="predicted"/>
<reference evidence="2 3" key="1">
    <citation type="submission" date="2019-10" db="EMBL/GenBank/DDBJ databases">
        <title>Whole genome shotgun sequence of Acrocarpospora corrugata NBRC 13972.</title>
        <authorList>
            <person name="Ichikawa N."/>
            <person name="Kimura A."/>
            <person name="Kitahashi Y."/>
            <person name="Komaki H."/>
            <person name="Oguchi A."/>
        </authorList>
    </citation>
    <scope>NUCLEOTIDE SEQUENCE [LARGE SCALE GENOMIC DNA]</scope>
    <source>
        <strain evidence="2 3">NBRC 13972</strain>
    </source>
</reference>
<gene>
    <name evidence="2" type="ORF">Acor_28060</name>
</gene>
<keyword evidence="1" id="KW-1133">Transmembrane helix</keyword>
<keyword evidence="1" id="KW-0812">Transmembrane</keyword>
<dbReference type="AlphaFoldDB" id="A0A5M3VYF2"/>
<evidence type="ECO:0000313" key="3">
    <source>
        <dbReference type="Proteomes" id="UP000334990"/>
    </source>
</evidence>
<sequence length="70" mass="7675">MKVSSPVGTFPYKVDRIEVRRSRVTIHGHMGAWPSEIEVGAEDVPRSAWLAVGAATLIAVLVVWRFRGSA</sequence>
<dbReference type="RefSeq" id="WP_155337059.1">
    <property type="nucleotide sequence ID" value="NZ_BAAABN010000098.1"/>
</dbReference>
<keyword evidence="1" id="KW-0472">Membrane</keyword>
<name>A0A5M3VYF2_9ACTN</name>
<evidence type="ECO:0000313" key="2">
    <source>
        <dbReference type="EMBL" id="GES00742.1"/>
    </source>
</evidence>
<evidence type="ECO:0000256" key="1">
    <source>
        <dbReference type="SAM" id="Phobius"/>
    </source>
</evidence>
<accession>A0A5M3VYF2</accession>
<keyword evidence="3" id="KW-1185">Reference proteome</keyword>
<feature type="transmembrane region" description="Helical" evidence="1">
    <location>
        <begin position="48"/>
        <end position="66"/>
    </location>
</feature>
<comment type="caution">
    <text evidence="2">The sequence shown here is derived from an EMBL/GenBank/DDBJ whole genome shotgun (WGS) entry which is preliminary data.</text>
</comment>
<organism evidence="2 3">
    <name type="scientific">Acrocarpospora corrugata</name>
    <dbReference type="NCBI Taxonomy" id="35763"/>
    <lineage>
        <taxon>Bacteria</taxon>
        <taxon>Bacillati</taxon>
        <taxon>Actinomycetota</taxon>
        <taxon>Actinomycetes</taxon>
        <taxon>Streptosporangiales</taxon>
        <taxon>Streptosporangiaceae</taxon>
        <taxon>Acrocarpospora</taxon>
    </lineage>
</organism>
<dbReference type="Proteomes" id="UP000334990">
    <property type="component" value="Unassembled WGS sequence"/>
</dbReference>
<dbReference type="EMBL" id="BLAD01000046">
    <property type="protein sequence ID" value="GES00742.1"/>
    <property type="molecule type" value="Genomic_DNA"/>
</dbReference>